<comment type="caution">
    <text evidence="8">The sequence shown here is derived from an EMBL/GenBank/DDBJ whole genome shotgun (WGS) entry which is preliminary data.</text>
</comment>
<keyword evidence="3" id="KW-0808">Transferase</keyword>
<evidence type="ECO:0000256" key="2">
    <source>
        <dbReference type="ARBA" id="ARBA00022475"/>
    </source>
</evidence>
<feature type="transmembrane region" description="Helical" evidence="7">
    <location>
        <begin position="303"/>
        <end position="321"/>
    </location>
</feature>
<proteinExistence type="predicted"/>
<dbReference type="EMBL" id="PEZY01000012">
    <property type="protein sequence ID" value="PIS06018.1"/>
    <property type="molecule type" value="Genomic_DNA"/>
</dbReference>
<sequence>MININYAYFLAVSIGLLISFLVTPLVIKISHYFNILDKPNSADRKIHKNPVPLLGGWAIFLAIFISVFIFKLFNLADFSGVGANFILAVFIGGLLIMIGGTLDDKYNLKPWQQIIWPLLAATVVLLVGIKITYITNPIGGPTNAIVYLTPILGTLVSFIWLMGLMYTTKLLDGLDGLVTGITSVAAFMIFILSLSWDVYMSATSVWALVLFGASIGFLVFNFYPAKIFLGEGGSIFMGFMLGVLSIISGSKIATTLLVIGIPALDVLIVIIRRFLRGESPFSHADRKHLHFQLLDVGFGQREAVLLLYLIAITFGLLGILSNSLGKLFSLGVLVVFMCLIILVIYGKSTQKNKS</sequence>
<feature type="transmembrane region" description="Helical" evidence="7">
    <location>
        <begin position="145"/>
        <end position="166"/>
    </location>
</feature>
<dbReference type="InterPro" id="IPR000715">
    <property type="entry name" value="Glycosyl_transferase_4"/>
</dbReference>
<feature type="transmembrane region" description="Helical" evidence="7">
    <location>
        <begin position="51"/>
        <end position="70"/>
    </location>
</feature>
<feature type="transmembrane region" description="Helical" evidence="7">
    <location>
        <begin position="253"/>
        <end position="271"/>
    </location>
</feature>
<feature type="transmembrane region" description="Helical" evidence="7">
    <location>
        <begin position="198"/>
        <end position="220"/>
    </location>
</feature>
<feature type="transmembrane region" description="Helical" evidence="7">
    <location>
        <begin position="173"/>
        <end position="192"/>
    </location>
</feature>
<dbReference type="GO" id="GO:0044038">
    <property type="term" value="P:cell wall macromolecule biosynthetic process"/>
    <property type="evidence" value="ECO:0007669"/>
    <property type="project" value="TreeGrafter"/>
</dbReference>
<keyword evidence="2" id="KW-1003">Cell membrane</keyword>
<feature type="transmembrane region" description="Helical" evidence="7">
    <location>
        <begin position="327"/>
        <end position="345"/>
    </location>
</feature>
<name>A0A2H0W3T0_9BACT</name>
<dbReference type="GO" id="GO:0016780">
    <property type="term" value="F:phosphotransferase activity, for other substituted phosphate groups"/>
    <property type="evidence" value="ECO:0007669"/>
    <property type="project" value="InterPro"/>
</dbReference>
<keyword evidence="5 7" id="KW-1133">Transmembrane helix</keyword>
<dbReference type="PANTHER" id="PTHR22926">
    <property type="entry name" value="PHOSPHO-N-ACETYLMURAMOYL-PENTAPEPTIDE-TRANSFERASE"/>
    <property type="match status" value="1"/>
</dbReference>
<evidence type="ECO:0000313" key="8">
    <source>
        <dbReference type="EMBL" id="PIS06018.1"/>
    </source>
</evidence>
<feature type="transmembrane region" description="Helical" evidence="7">
    <location>
        <begin position="6"/>
        <end position="30"/>
    </location>
</feature>
<evidence type="ECO:0000256" key="5">
    <source>
        <dbReference type="ARBA" id="ARBA00022989"/>
    </source>
</evidence>
<keyword evidence="6 7" id="KW-0472">Membrane</keyword>
<evidence type="ECO:0000256" key="6">
    <source>
        <dbReference type="ARBA" id="ARBA00023136"/>
    </source>
</evidence>
<dbReference type="GO" id="GO:0009103">
    <property type="term" value="P:lipopolysaccharide biosynthetic process"/>
    <property type="evidence" value="ECO:0007669"/>
    <property type="project" value="TreeGrafter"/>
</dbReference>
<dbReference type="GO" id="GO:0005886">
    <property type="term" value="C:plasma membrane"/>
    <property type="evidence" value="ECO:0007669"/>
    <property type="project" value="UniProtKB-SubCell"/>
</dbReference>
<reference evidence="9" key="1">
    <citation type="submission" date="2017-09" db="EMBL/GenBank/DDBJ databases">
        <title>Depth-based differentiation of microbial function through sediment-hosted aquifers and enrichment of novel symbionts in the deep terrestrial subsurface.</title>
        <authorList>
            <person name="Probst A.J."/>
            <person name="Ladd B."/>
            <person name="Jarett J.K."/>
            <person name="Geller-Mcgrath D.E."/>
            <person name="Sieber C.M.K."/>
            <person name="Emerson J.B."/>
            <person name="Anantharaman K."/>
            <person name="Thomas B.C."/>
            <person name="Malmstrom R."/>
            <person name="Stieglmeier M."/>
            <person name="Klingl A."/>
            <person name="Woyke T."/>
            <person name="Ryan C.M."/>
            <person name="Banfield J.F."/>
        </authorList>
    </citation>
    <scope>NUCLEOTIDE SEQUENCE [LARGE SCALE GENOMIC DNA]</scope>
</reference>
<feature type="transmembrane region" description="Helical" evidence="7">
    <location>
        <begin position="227"/>
        <end position="247"/>
    </location>
</feature>
<dbReference type="AlphaFoldDB" id="A0A2H0W3T0"/>
<evidence type="ECO:0000256" key="1">
    <source>
        <dbReference type="ARBA" id="ARBA00004651"/>
    </source>
</evidence>
<dbReference type="CDD" id="cd06853">
    <property type="entry name" value="GT_WecA_like"/>
    <property type="match status" value="1"/>
</dbReference>
<feature type="transmembrane region" description="Helical" evidence="7">
    <location>
        <begin position="82"/>
        <end position="102"/>
    </location>
</feature>
<keyword evidence="4 7" id="KW-0812">Transmembrane</keyword>
<accession>A0A2H0W3T0</accession>
<dbReference type="Proteomes" id="UP000229056">
    <property type="component" value="Unassembled WGS sequence"/>
</dbReference>
<evidence type="ECO:0000256" key="4">
    <source>
        <dbReference type="ARBA" id="ARBA00022692"/>
    </source>
</evidence>
<evidence type="ECO:0000256" key="7">
    <source>
        <dbReference type="SAM" id="Phobius"/>
    </source>
</evidence>
<evidence type="ECO:0008006" key="10">
    <source>
        <dbReference type="Google" id="ProtNLM"/>
    </source>
</evidence>
<evidence type="ECO:0000256" key="3">
    <source>
        <dbReference type="ARBA" id="ARBA00022679"/>
    </source>
</evidence>
<feature type="transmembrane region" description="Helical" evidence="7">
    <location>
        <begin position="114"/>
        <end position="133"/>
    </location>
</feature>
<organism evidence="8 9">
    <name type="scientific">Candidatus Buchananbacteria bacterium CG10_big_fil_rev_8_21_14_0_10_33_19</name>
    <dbReference type="NCBI Taxonomy" id="1974525"/>
    <lineage>
        <taxon>Bacteria</taxon>
        <taxon>Candidatus Buchananiibacteriota</taxon>
    </lineage>
</organism>
<comment type="subcellular location">
    <subcellularLocation>
        <location evidence="1">Cell membrane</location>
        <topology evidence="1">Multi-pass membrane protein</topology>
    </subcellularLocation>
</comment>
<protein>
    <recommendedName>
        <fullName evidence="10">Undecaprenyl-phosphate alpha-N-acetylglucosaminyl 1-phosphate transferase</fullName>
    </recommendedName>
</protein>
<dbReference type="GO" id="GO:0071555">
    <property type="term" value="P:cell wall organization"/>
    <property type="evidence" value="ECO:0007669"/>
    <property type="project" value="TreeGrafter"/>
</dbReference>
<dbReference type="PANTHER" id="PTHR22926:SF3">
    <property type="entry name" value="UNDECAPRENYL-PHOSPHATE ALPHA-N-ACETYLGLUCOSAMINYL 1-PHOSPHATE TRANSFERASE"/>
    <property type="match status" value="1"/>
</dbReference>
<dbReference type="Pfam" id="PF00953">
    <property type="entry name" value="Glycos_transf_4"/>
    <property type="match status" value="1"/>
</dbReference>
<evidence type="ECO:0000313" key="9">
    <source>
        <dbReference type="Proteomes" id="UP000229056"/>
    </source>
</evidence>
<gene>
    <name evidence="8" type="ORF">COT80_04610</name>
</gene>